<name>A0ABQ5JN57_9LACO</name>
<comment type="caution">
    <text evidence="2">The sequence shown here is derived from an EMBL/GenBank/DDBJ whole genome shotgun (WGS) entry which is preliminary data.</text>
</comment>
<protein>
    <submittedName>
        <fullName evidence="2">Uncharacterized protein</fullName>
    </submittedName>
</protein>
<accession>A0ABQ5JN57</accession>
<feature type="transmembrane region" description="Helical" evidence="1">
    <location>
        <begin position="25"/>
        <end position="42"/>
    </location>
</feature>
<keyword evidence="1" id="KW-1133">Transmembrane helix</keyword>
<dbReference type="Proteomes" id="UP001628078">
    <property type="component" value="Unassembled WGS sequence"/>
</dbReference>
<dbReference type="RefSeq" id="WP_407883167.1">
    <property type="nucleotide sequence ID" value="NZ_BQXO01000002.1"/>
</dbReference>
<dbReference type="InterPro" id="IPR046503">
    <property type="entry name" value="DUF6681"/>
</dbReference>
<keyword evidence="1" id="KW-0812">Transmembrane</keyword>
<dbReference type="EMBL" id="BQXO01000002">
    <property type="protein sequence ID" value="GKT05705.1"/>
    <property type="molecule type" value="Genomic_DNA"/>
</dbReference>
<proteinExistence type="predicted"/>
<organism evidence="2 3">
    <name type="scientific">Furfurilactobacillus curtus</name>
    <dbReference type="NCBI Taxonomy" id="1746200"/>
    <lineage>
        <taxon>Bacteria</taxon>
        <taxon>Bacillati</taxon>
        <taxon>Bacillota</taxon>
        <taxon>Bacilli</taxon>
        <taxon>Lactobacillales</taxon>
        <taxon>Lactobacillaceae</taxon>
        <taxon>Furfurilactobacillus</taxon>
    </lineage>
</organism>
<keyword evidence="3" id="KW-1185">Reference proteome</keyword>
<sequence>MLSLLDMANHFLGYFNVNTKLKGRIYTILGFLGDWYLLYIGVRFIQNGGHIRGALLILVFLFLMYCTAVNFFFYFLKRRFPLDPSERIAKVLGDERLKQQEDKLTQRDQLDRFAPATGLYDNKQVIPAKVTVNGAQHKNLATIAAQFNDANLLPQDYEGQSDQEVLTAATARNQPVFAIGEGVPLPFAILKSEAGHLLVYAGLNQMTALPVGRITRVGLSDINQAQQRFDLFIASAVLQGGLAKTAGRSGTIERQLPYTIKVEVAFSEKKTGTDAANFHEVATGSPSNEQEFH</sequence>
<evidence type="ECO:0000256" key="1">
    <source>
        <dbReference type="SAM" id="Phobius"/>
    </source>
</evidence>
<keyword evidence="1" id="KW-0472">Membrane</keyword>
<evidence type="ECO:0000313" key="2">
    <source>
        <dbReference type="EMBL" id="GKT05705.1"/>
    </source>
</evidence>
<feature type="transmembrane region" description="Helical" evidence="1">
    <location>
        <begin position="54"/>
        <end position="76"/>
    </location>
</feature>
<dbReference type="Pfam" id="PF20386">
    <property type="entry name" value="DUF6681"/>
    <property type="match status" value="1"/>
</dbReference>
<reference evidence="2 3" key="1">
    <citation type="submission" date="2022-03" db="EMBL/GenBank/DDBJ databases">
        <title>Draft genome sequence of Furfurilactobacillus curtus JCM 31185.</title>
        <authorList>
            <person name="Suzuki S."/>
            <person name="Endo A."/>
            <person name="Kajikawa A."/>
        </authorList>
    </citation>
    <scope>NUCLEOTIDE SEQUENCE [LARGE SCALE GENOMIC DNA]</scope>
    <source>
        <strain evidence="2 3">JCM 31185</strain>
    </source>
</reference>
<gene>
    <name evidence="2" type="ORF">JCM31185_09930</name>
</gene>
<evidence type="ECO:0000313" key="3">
    <source>
        <dbReference type="Proteomes" id="UP001628078"/>
    </source>
</evidence>